<dbReference type="AlphaFoldDB" id="A0A6A6CNF8"/>
<gene>
    <name evidence="2" type="ORF">M409DRAFT_54050</name>
</gene>
<evidence type="ECO:0008006" key="4">
    <source>
        <dbReference type="Google" id="ProtNLM"/>
    </source>
</evidence>
<feature type="region of interest" description="Disordered" evidence="1">
    <location>
        <begin position="1"/>
        <end position="20"/>
    </location>
</feature>
<dbReference type="Gene3D" id="2.40.50.40">
    <property type="match status" value="1"/>
</dbReference>
<accession>A0A6A6CNF8</accession>
<evidence type="ECO:0000313" key="2">
    <source>
        <dbReference type="EMBL" id="KAF2167452.1"/>
    </source>
</evidence>
<feature type="compositionally biased region" description="Basic and acidic residues" evidence="1">
    <location>
        <begin position="351"/>
        <end position="367"/>
    </location>
</feature>
<feature type="region of interest" description="Disordered" evidence="1">
    <location>
        <begin position="497"/>
        <end position="517"/>
    </location>
</feature>
<dbReference type="GeneID" id="54565840"/>
<dbReference type="PROSITE" id="PS00018">
    <property type="entry name" value="EF_HAND_1"/>
    <property type="match status" value="1"/>
</dbReference>
<dbReference type="InterPro" id="IPR018247">
    <property type="entry name" value="EF_Hand_1_Ca_BS"/>
</dbReference>
<feature type="compositionally biased region" description="Polar residues" evidence="1">
    <location>
        <begin position="316"/>
        <end position="329"/>
    </location>
</feature>
<keyword evidence="3" id="KW-1185">Reference proteome</keyword>
<dbReference type="EMBL" id="ML993593">
    <property type="protein sequence ID" value="KAF2167452.1"/>
    <property type="molecule type" value="Genomic_DNA"/>
</dbReference>
<feature type="region of interest" description="Disordered" evidence="1">
    <location>
        <begin position="316"/>
        <end position="378"/>
    </location>
</feature>
<feature type="compositionally biased region" description="Acidic residues" evidence="1">
    <location>
        <begin position="232"/>
        <end position="246"/>
    </location>
</feature>
<dbReference type="OrthoDB" id="3647690at2759"/>
<feature type="region of interest" description="Disordered" evidence="1">
    <location>
        <begin position="228"/>
        <end position="263"/>
    </location>
</feature>
<dbReference type="CDD" id="cd00024">
    <property type="entry name" value="CD_CSD"/>
    <property type="match status" value="1"/>
</dbReference>
<dbReference type="RefSeq" id="XP_033668341.1">
    <property type="nucleotide sequence ID" value="XM_033812568.1"/>
</dbReference>
<evidence type="ECO:0000313" key="3">
    <source>
        <dbReference type="Proteomes" id="UP000799537"/>
    </source>
</evidence>
<name>A0A6A6CNF8_ZASCE</name>
<sequence>MATSQSSAASDEPLASTSHSRSCKVNDKQYTITADTRVFKNDDFTCCTDYETDLYIQEAGGQRLKLGTVLNLPADYEGDVRVHASKKDKLTDTQKIFQLLFDRTSQKPKERFDEDFRNLLNSKNLHFIAFFCLEPELRRKGLAKEAMLTYLDGIDQMGGEYGYQGVVFLSPGPITDETDKMKDAGQKVKSFVETVADLMLSYSKAGYESLFEEYKDLHGGITIMIRTTSQVDQDDDGDVEMSDVEEGASRQGSVPRPAVTRRSEDLSIVVEALSGEESELVRQTLAAAEEEEELLVYNADAIEHDSTSAAIVAETSETNPIPTTSSRAINSPPPLPQPPRRSTRRAQQRSNDPRDGTRRGISDREIANLEEYIDNPDPRTGVFEHDNYVMYRWRGRWYLLERDTPEEWTAGAMLRRFTAGRLVWEGNEAETVSEVNILSLQRHVSPGCFVSAKISTSLPAHIELGSSCFEEYPSATPVVVLPSKNQTSTRRMAIRKRTATTAGLEPGPSDPPQTRRTTQIGSAQVVEHHTIQGEDCRITVDVTSTQHRQDPPCVKTIHAAFSLRRPKKPIVQLGFLEGEIVDKSYKEMDCDTAAWLKLLTPPTDYDGNLKTFAIEGDKVTDFQKALIALHTQKGELRSDFAHIKDQFSSDKINYICHFELKPAFHGGGFSQIVMAGYLTALGKLDHGHGFEGIVLLSPAGIVSATVAKEKIAKRALDWFEIVEMLIAFYTRCGYETILRAKKDLKKGMSITGQIIPRPTAGLPTSTIFPPRPKKTKSEAEVDALKIEIPDKSLTTAAADKSYLWHGRYYARTPDTDPAWIAEGQRGPRRVQHTHGLIDPTKEYTVRAIVAETTTHYLIKWEDDAATGESYDDTWEPMGNANAAAVADWEAGKSEVVVGDDDGESAGEL</sequence>
<reference evidence="2" key="1">
    <citation type="journal article" date="2020" name="Stud. Mycol.">
        <title>101 Dothideomycetes genomes: a test case for predicting lifestyles and emergence of pathogens.</title>
        <authorList>
            <person name="Haridas S."/>
            <person name="Albert R."/>
            <person name="Binder M."/>
            <person name="Bloem J."/>
            <person name="Labutti K."/>
            <person name="Salamov A."/>
            <person name="Andreopoulos B."/>
            <person name="Baker S."/>
            <person name="Barry K."/>
            <person name="Bills G."/>
            <person name="Bluhm B."/>
            <person name="Cannon C."/>
            <person name="Castanera R."/>
            <person name="Culley D."/>
            <person name="Daum C."/>
            <person name="Ezra D."/>
            <person name="Gonzalez J."/>
            <person name="Henrissat B."/>
            <person name="Kuo A."/>
            <person name="Liang C."/>
            <person name="Lipzen A."/>
            <person name="Lutzoni F."/>
            <person name="Magnuson J."/>
            <person name="Mondo S."/>
            <person name="Nolan M."/>
            <person name="Ohm R."/>
            <person name="Pangilinan J."/>
            <person name="Park H.-J."/>
            <person name="Ramirez L."/>
            <person name="Alfaro M."/>
            <person name="Sun H."/>
            <person name="Tritt A."/>
            <person name="Yoshinaga Y."/>
            <person name="Zwiers L.-H."/>
            <person name="Turgeon B."/>
            <person name="Goodwin S."/>
            <person name="Spatafora J."/>
            <person name="Crous P."/>
            <person name="Grigoriev I."/>
        </authorList>
    </citation>
    <scope>NUCLEOTIDE SEQUENCE</scope>
    <source>
        <strain evidence="2">ATCC 36951</strain>
    </source>
</reference>
<dbReference type="Proteomes" id="UP000799537">
    <property type="component" value="Unassembled WGS sequence"/>
</dbReference>
<evidence type="ECO:0000256" key="1">
    <source>
        <dbReference type="SAM" id="MobiDB-lite"/>
    </source>
</evidence>
<protein>
    <recommendedName>
        <fullName evidence="4">Chromo domain-containing protein</fullName>
    </recommendedName>
</protein>
<organism evidence="2 3">
    <name type="scientific">Zasmidium cellare ATCC 36951</name>
    <dbReference type="NCBI Taxonomy" id="1080233"/>
    <lineage>
        <taxon>Eukaryota</taxon>
        <taxon>Fungi</taxon>
        <taxon>Dikarya</taxon>
        <taxon>Ascomycota</taxon>
        <taxon>Pezizomycotina</taxon>
        <taxon>Dothideomycetes</taxon>
        <taxon>Dothideomycetidae</taxon>
        <taxon>Mycosphaerellales</taxon>
        <taxon>Mycosphaerellaceae</taxon>
        <taxon>Zasmidium</taxon>
    </lineage>
</organism>
<proteinExistence type="predicted"/>